<dbReference type="InterPro" id="IPR036873">
    <property type="entry name" value="Rhodanese-like_dom_sf"/>
</dbReference>
<dbReference type="PANTHER" id="PTHR11364">
    <property type="entry name" value="THIOSULFATE SULFERTANSFERASE"/>
    <property type="match status" value="1"/>
</dbReference>
<keyword evidence="1" id="KW-0808">Transferase</keyword>
<keyword evidence="2" id="KW-0677">Repeat</keyword>
<keyword evidence="5" id="KW-1185">Reference proteome</keyword>
<feature type="domain" description="Rhodanese" evidence="3">
    <location>
        <begin position="159"/>
        <end position="275"/>
    </location>
</feature>
<evidence type="ECO:0000313" key="4">
    <source>
        <dbReference type="EMBL" id="MBP0618094.1"/>
    </source>
</evidence>
<dbReference type="EMBL" id="JAGJCF010000025">
    <property type="protein sequence ID" value="MBP0618094.1"/>
    <property type="molecule type" value="Genomic_DNA"/>
</dbReference>
<accession>A0ABS4BPG4</accession>
<reference evidence="4 5" key="1">
    <citation type="submission" date="2021-04" db="EMBL/GenBank/DDBJ databases">
        <title>Whole genome sequence of Jiella sp. KSK16Y-1.</title>
        <authorList>
            <person name="Tuo L."/>
        </authorList>
    </citation>
    <scope>NUCLEOTIDE SEQUENCE [LARGE SCALE GENOMIC DNA]</scope>
    <source>
        <strain evidence="4 5">KSK16Y-1</strain>
    </source>
</reference>
<dbReference type="InterPro" id="IPR045078">
    <property type="entry name" value="TST/MPST-like"/>
</dbReference>
<dbReference type="RefSeq" id="WP_209597500.1">
    <property type="nucleotide sequence ID" value="NZ_JAGJCF010000025.1"/>
</dbReference>
<dbReference type="Pfam" id="PF00581">
    <property type="entry name" value="Rhodanese"/>
    <property type="match status" value="2"/>
</dbReference>
<dbReference type="SUPFAM" id="SSF52821">
    <property type="entry name" value="Rhodanese/Cell cycle control phosphatase"/>
    <property type="match status" value="2"/>
</dbReference>
<evidence type="ECO:0000256" key="2">
    <source>
        <dbReference type="ARBA" id="ARBA00022737"/>
    </source>
</evidence>
<evidence type="ECO:0000256" key="1">
    <source>
        <dbReference type="ARBA" id="ARBA00022679"/>
    </source>
</evidence>
<dbReference type="SMART" id="SM00450">
    <property type="entry name" value="RHOD"/>
    <property type="match status" value="2"/>
</dbReference>
<comment type="caution">
    <text evidence="4">The sequence shown here is derived from an EMBL/GenBank/DDBJ whole genome shotgun (WGS) entry which is preliminary data.</text>
</comment>
<dbReference type="InterPro" id="IPR001763">
    <property type="entry name" value="Rhodanese-like_dom"/>
</dbReference>
<dbReference type="Proteomes" id="UP000678276">
    <property type="component" value="Unassembled WGS sequence"/>
</dbReference>
<dbReference type="PROSITE" id="PS50206">
    <property type="entry name" value="RHODANESE_3"/>
    <property type="match status" value="2"/>
</dbReference>
<gene>
    <name evidence="4" type="ORF">J6595_21150</name>
</gene>
<evidence type="ECO:0000313" key="5">
    <source>
        <dbReference type="Proteomes" id="UP000678276"/>
    </source>
</evidence>
<dbReference type="Gene3D" id="3.40.250.10">
    <property type="entry name" value="Rhodanese-like domain"/>
    <property type="match status" value="2"/>
</dbReference>
<organism evidence="4 5">
    <name type="scientific">Jiella mangrovi</name>
    <dbReference type="NCBI Taxonomy" id="2821407"/>
    <lineage>
        <taxon>Bacteria</taxon>
        <taxon>Pseudomonadati</taxon>
        <taxon>Pseudomonadota</taxon>
        <taxon>Alphaproteobacteria</taxon>
        <taxon>Hyphomicrobiales</taxon>
        <taxon>Aurantimonadaceae</taxon>
        <taxon>Jiella</taxon>
    </lineage>
</organism>
<dbReference type="CDD" id="cd01448">
    <property type="entry name" value="TST_Repeat_1"/>
    <property type="match status" value="1"/>
</dbReference>
<proteinExistence type="predicted"/>
<dbReference type="PANTHER" id="PTHR11364:SF27">
    <property type="entry name" value="SULFURTRANSFERASE"/>
    <property type="match status" value="1"/>
</dbReference>
<feature type="domain" description="Rhodanese" evidence="3">
    <location>
        <begin position="13"/>
        <end position="128"/>
    </location>
</feature>
<sequence>MLIQPDELDQKRGSDDLVVLDCAWSAPELGRTGKEAFYAEHIPGARHFDLEAASDPASAYPNMMPSPDHFAEVVGALGIGNQTEVVIYDGSYVSARVFWMFRRFGHERVSILDGGLKRWKAEGRPLEAGDPAPFLPKTYEAKEPDEDIAEWPDVLAALREGSAQVVDARTKERFTGALPSGYPGLASGHMPGAISLPWSTMIDQQPPYRFKSAEEAEAAFRAAGVDPDKPIIATCGSGVTAAVLALQLTRMGRTGWLVYDGSWNEWGRRPDLPRSSLGTD</sequence>
<protein>
    <submittedName>
        <fullName evidence="4">Sulfurtransferase</fullName>
    </submittedName>
</protein>
<evidence type="ECO:0000259" key="3">
    <source>
        <dbReference type="PROSITE" id="PS50206"/>
    </source>
</evidence>
<dbReference type="CDD" id="cd01449">
    <property type="entry name" value="TST_Repeat_2"/>
    <property type="match status" value="1"/>
</dbReference>
<name>A0ABS4BPG4_9HYPH</name>
<dbReference type="PROSITE" id="PS00380">
    <property type="entry name" value="RHODANESE_1"/>
    <property type="match status" value="1"/>
</dbReference>
<dbReference type="InterPro" id="IPR001307">
    <property type="entry name" value="Thiosulphate_STrfase_CS"/>
</dbReference>